<dbReference type="Proteomes" id="UP000050795">
    <property type="component" value="Unassembled WGS sequence"/>
</dbReference>
<dbReference type="PROSITE" id="PS50878">
    <property type="entry name" value="RT_POL"/>
    <property type="match status" value="1"/>
</dbReference>
<name>A0AA85JU17_TRIRE</name>
<accession>A0AA85JU17</accession>
<proteinExistence type="predicted"/>
<keyword evidence="2" id="KW-1185">Reference proteome</keyword>
<dbReference type="Pfam" id="PF26215">
    <property type="entry name" value="HTH_animal"/>
    <property type="match status" value="1"/>
</dbReference>
<protein>
    <recommendedName>
        <fullName evidence="1">Reverse transcriptase domain-containing protein</fullName>
    </recommendedName>
</protein>
<dbReference type="InterPro" id="IPR000477">
    <property type="entry name" value="RT_dom"/>
</dbReference>
<evidence type="ECO:0000313" key="2">
    <source>
        <dbReference type="Proteomes" id="UP000050795"/>
    </source>
</evidence>
<reference evidence="2" key="1">
    <citation type="submission" date="2022-06" db="EMBL/GenBank/DDBJ databases">
        <authorList>
            <person name="Berger JAMES D."/>
            <person name="Berger JAMES D."/>
        </authorList>
    </citation>
    <scope>NUCLEOTIDE SEQUENCE [LARGE SCALE GENOMIC DNA]</scope>
</reference>
<feature type="domain" description="Reverse transcriptase" evidence="1">
    <location>
        <begin position="1"/>
        <end position="172"/>
    </location>
</feature>
<dbReference type="InterPro" id="IPR043502">
    <property type="entry name" value="DNA/RNA_pol_sf"/>
</dbReference>
<dbReference type="InterPro" id="IPR058912">
    <property type="entry name" value="HTH_animal"/>
</dbReference>
<reference evidence="3" key="2">
    <citation type="submission" date="2023-11" db="UniProtKB">
        <authorList>
            <consortium name="WormBaseParasite"/>
        </authorList>
    </citation>
    <scope>IDENTIFICATION</scope>
</reference>
<dbReference type="PANTHER" id="PTHR21301:SF10">
    <property type="entry name" value="REVERSE TRANSCRIPTASE DOMAIN-CONTAINING PROTEIN"/>
    <property type="match status" value="1"/>
</dbReference>
<dbReference type="Pfam" id="PF00078">
    <property type="entry name" value="RVT_1"/>
    <property type="match status" value="1"/>
</dbReference>
<dbReference type="CDD" id="cd00304">
    <property type="entry name" value="RT_like"/>
    <property type="match status" value="1"/>
</dbReference>
<organism evidence="2 3">
    <name type="scientific">Trichobilharzia regenti</name>
    <name type="common">Nasal bird schistosome</name>
    <dbReference type="NCBI Taxonomy" id="157069"/>
    <lineage>
        <taxon>Eukaryota</taxon>
        <taxon>Metazoa</taxon>
        <taxon>Spiralia</taxon>
        <taxon>Lophotrochozoa</taxon>
        <taxon>Platyhelminthes</taxon>
        <taxon>Trematoda</taxon>
        <taxon>Digenea</taxon>
        <taxon>Strigeidida</taxon>
        <taxon>Schistosomatoidea</taxon>
        <taxon>Schistosomatidae</taxon>
        <taxon>Trichobilharzia</taxon>
    </lineage>
</organism>
<dbReference type="SUPFAM" id="SSF56672">
    <property type="entry name" value="DNA/RNA polymerases"/>
    <property type="match status" value="1"/>
</dbReference>
<dbReference type="WBParaSite" id="TREG1_41040.1">
    <property type="protein sequence ID" value="TREG1_41040.1"/>
    <property type="gene ID" value="TREG1_41040"/>
</dbReference>
<dbReference type="PANTHER" id="PTHR21301">
    <property type="entry name" value="REVERSE TRANSCRIPTASE"/>
    <property type="match status" value="1"/>
</dbReference>
<evidence type="ECO:0000313" key="3">
    <source>
        <dbReference type="WBParaSite" id="TREG1_41040.1"/>
    </source>
</evidence>
<sequence>MMSLDVASLFTNIPLLETVNYICDQLIGGKIDVGIPSEKVKELLLKCTMNVQFMFNNGFYRQVDGVAMGSPLGPLLADIFLAKLENGPLKDTIKGLDYYCRYVDDTFIGCDRNLNKQELLNAVNSVYPTIQFTCEEEDNNSLPFLDVLLTMNTDGYLQRKLFRKKTWTGQYTHFHSFTWIQHKRNLVKCLSYRIKRICSEECTKEEIHKLKFTLQKMDIYRAS</sequence>
<evidence type="ECO:0000259" key="1">
    <source>
        <dbReference type="PROSITE" id="PS50878"/>
    </source>
</evidence>
<dbReference type="AlphaFoldDB" id="A0AA85JU17"/>